<dbReference type="AlphaFoldDB" id="A0A9P1C3G8"/>
<gene>
    <name evidence="3" type="ORF">C1SCF055_LOCUS11888</name>
</gene>
<evidence type="ECO:0008006" key="6">
    <source>
        <dbReference type="Google" id="ProtNLM"/>
    </source>
</evidence>
<organism evidence="3">
    <name type="scientific">Cladocopium goreaui</name>
    <dbReference type="NCBI Taxonomy" id="2562237"/>
    <lineage>
        <taxon>Eukaryota</taxon>
        <taxon>Sar</taxon>
        <taxon>Alveolata</taxon>
        <taxon>Dinophyceae</taxon>
        <taxon>Suessiales</taxon>
        <taxon>Symbiodiniaceae</taxon>
        <taxon>Cladocopium</taxon>
    </lineage>
</organism>
<comment type="caution">
    <text evidence="3">The sequence shown here is derived from an EMBL/GenBank/DDBJ whole genome shotgun (WGS) entry which is preliminary data.</text>
</comment>
<keyword evidence="1" id="KW-0812">Transmembrane</keyword>
<sequence length="276" mass="29967">MAFFQVLLASMISPGMASFGVTYPALHAEPVLQSNSWWHLGGFCFGQVDGAPAAKLSISILWEGQGPLHASAQVYLAVFDGREDRWGVANRDWDTSSCEQKLAISTDHTLLSDYGPDGIQPEVETAFAIHIRQKTATRDWHYALLACGNVEAAPLKLSVAAEHGALSIFAAKENFDSSSCPVMPVSWWRHAAEDPLFWVLLFAAAIVSASSSIAVMVCCRLKWRNDTKLLSDSRSAAGLNDVVIGKPCERPEGEITEGQINSTQNATYNANVPKEV</sequence>
<dbReference type="EMBL" id="CAMXCT020000881">
    <property type="protein sequence ID" value="CAL1137721.1"/>
    <property type="molecule type" value="Genomic_DNA"/>
</dbReference>
<keyword evidence="1" id="KW-1133">Transmembrane helix</keyword>
<accession>A0A9P1C3G8</accession>
<proteinExistence type="predicted"/>
<dbReference type="EMBL" id="CAMXCT030000881">
    <property type="protein sequence ID" value="CAL4771658.1"/>
    <property type="molecule type" value="Genomic_DNA"/>
</dbReference>
<feature type="signal peptide" evidence="2">
    <location>
        <begin position="1"/>
        <end position="17"/>
    </location>
</feature>
<keyword evidence="5" id="KW-1185">Reference proteome</keyword>
<dbReference type="OrthoDB" id="422358at2759"/>
<evidence type="ECO:0000313" key="3">
    <source>
        <dbReference type="EMBL" id="CAI3984346.1"/>
    </source>
</evidence>
<protein>
    <recommendedName>
        <fullName evidence="6">DOMON domain-containing protein</fullName>
    </recommendedName>
</protein>
<evidence type="ECO:0000313" key="4">
    <source>
        <dbReference type="EMBL" id="CAL4771658.1"/>
    </source>
</evidence>
<evidence type="ECO:0000313" key="5">
    <source>
        <dbReference type="Proteomes" id="UP001152797"/>
    </source>
</evidence>
<evidence type="ECO:0000256" key="1">
    <source>
        <dbReference type="SAM" id="Phobius"/>
    </source>
</evidence>
<reference evidence="3" key="1">
    <citation type="submission" date="2022-10" db="EMBL/GenBank/DDBJ databases">
        <authorList>
            <person name="Chen Y."/>
            <person name="Dougan E. K."/>
            <person name="Chan C."/>
            <person name="Rhodes N."/>
            <person name="Thang M."/>
        </authorList>
    </citation>
    <scope>NUCLEOTIDE SEQUENCE</scope>
</reference>
<name>A0A9P1C3G8_9DINO</name>
<feature type="transmembrane region" description="Helical" evidence="1">
    <location>
        <begin position="196"/>
        <end position="219"/>
    </location>
</feature>
<keyword evidence="1" id="KW-0472">Membrane</keyword>
<reference evidence="4 5" key="2">
    <citation type="submission" date="2024-05" db="EMBL/GenBank/DDBJ databases">
        <authorList>
            <person name="Chen Y."/>
            <person name="Shah S."/>
            <person name="Dougan E. K."/>
            <person name="Thang M."/>
            <person name="Chan C."/>
        </authorList>
    </citation>
    <scope>NUCLEOTIDE SEQUENCE [LARGE SCALE GENOMIC DNA]</scope>
</reference>
<dbReference type="EMBL" id="CAMXCT010000881">
    <property type="protein sequence ID" value="CAI3984346.1"/>
    <property type="molecule type" value="Genomic_DNA"/>
</dbReference>
<keyword evidence="2" id="KW-0732">Signal</keyword>
<evidence type="ECO:0000256" key="2">
    <source>
        <dbReference type="SAM" id="SignalP"/>
    </source>
</evidence>
<dbReference type="Proteomes" id="UP001152797">
    <property type="component" value="Unassembled WGS sequence"/>
</dbReference>
<feature type="chain" id="PRO_5043270050" description="DOMON domain-containing protein" evidence="2">
    <location>
        <begin position="18"/>
        <end position="276"/>
    </location>
</feature>